<feature type="transmembrane region" description="Helical" evidence="2">
    <location>
        <begin position="183"/>
        <end position="202"/>
    </location>
</feature>
<dbReference type="PANTHER" id="PTHR45856">
    <property type="entry name" value="ALPHA/BETA-HYDROLASES SUPERFAMILY PROTEIN"/>
    <property type="match status" value="1"/>
</dbReference>
<dbReference type="SUPFAM" id="SSF53474">
    <property type="entry name" value="alpha/beta-Hydrolases"/>
    <property type="match status" value="1"/>
</dbReference>
<dbReference type="SUPFAM" id="SSF48403">
    <property type="entry name" value="Ankyrin repeat"/>
    <property type="match status" value="1"/>
</dbReference>
<keyword evidence="2" id="KW-0812">Transmembrane</keyword>
<dbReference type="SUPFAM" id="SSF48371">
    <property type="entry name" value="ARM repeat"/>
    <property type="match status" value="1"/>
</dbReference>
<gene>
    <name evidence="4" type="ORF">AK812_SmicGene5297</name>
</gene>
<dbReference type="Gene3D" id="1.25.40.20">
    <property type="entry name" value="Ankyrin repeat-containing domain"/>
    <property type="match status" value="1"/>
</dbReference>
<dbReference type="CDD" id="cd00519">
    <property type="entry name" value="Lipase_3"/>
    <property type="match status" value="1"/>
</dbReference>
<accession>A0A1Q9EU10</accession>
<dbReference type="InterPro" id="IPR036770">
    <property type="entry name" value="Ankyrin_rpt-contain_sf"/>
</dbReference>
<dbReference type="GO" id="GO:0006629">
    <property type="term" value="P:lipid metabolic process"/>
    <property type="evidence" value="ECO:0007669"/>
    <property type="project" value="InterPro"/>
</dbReference>
<feature type="transmembrane region" description="Helical" evidence="2">
    <location>
        <begin position="160"/>
        <end position="177"/>
    </location>
</feature>
<feature type="domain" description="Fungal lipase-type" evidence="3">
    <location>
        <begin position="1160"/>
        <end position="1303"/>
    </location>
</feature>
<dbReference type="InterPro" id="IPR002921">
    <property type="entry name" value="Fungal_lipase-type"/>
</dbReference>
<keyword evidence="5" id="KW-1185">Reference proteome</keyword>
<dbReference type="Gene3D" id="3.40.50.1820">
    <property type="entry name" value="alpha/beta hydrolase"/>
    <property type="match status" value="1"/>
</dbReference>
<keyword evidence="2" id="KW-1133">Transmembrane helix</keyword>
<evidence type="ECO:0000259" key="3">
    <source>
        <dbReference type="Pfam" id="PF01764"/>
    </source>
</evidence>
<reference evidence="4 5" key="1">
    <citation type="submission" date="2016-02" db="EMBL/GenBank/DDBJ databases">
        <title>Genome analysis of coral dinoflagellate symbionts highlights evolutionary adaptations to a symbiotic lifestyle.</title>
        <authorList>
            <person name="Aranda M."/>
            <person name="Li Y."/>
            <person name="Liew Y.J."/>
            <person name="Baumgarten S."/>
            <person name="Simakov O."/>
            <person name="Wilson M."/>
            <person name="Piel J."/>
            <person name="Ashoor H."/>
            <person name="Bougouffa S."/>
            <person name="Bajic V.B."/>
            <person name="Ryu T."/>
            <person name="Ravasi T."/>
            <person name="Bayer T."/>
            <person name="Micklem G."/>
            <person name="Kim H."/>
            <person name="Bhak J."/>
            <person name="Lajeunesse T.C."/>
            <person name="Voolstra C.R."/>
        </authorList>
    </citation>
    <scope>NUCLEOTIDE SEQUENCE [LARGE SCALE GENOMIC DNA]</scope>
    <source>
        <strain evidence="4 5">CCMP2467</strain>
    </source>
</reference>
<dbReference type="InterPro" id="IPR011989">
    <property type="entry name" value="ARM-like"/>
</dbReference>
<dbReference type="InterPro" id="IPR029058">
    <property type="entry name" value="AB_hydrolase_fold"/>
</dbReference>
<feature type="transmembrane region" description="Helical" evidence="2">
    <location>
        <begin position="222"/>
        <end position="242"/>
    </location>
</feature>
<evidence type="ECO:0000313" key="5">
    <source>
        <dbReference type="Proteomes" id="UP000186817"/>
    </source>
</evidence>
<dbReference type="Gene3D" id="1.25.10.10">
    <property type="entry name" value="Leucine-rich Repeat Variant"/>
    <property type="match status" value="1"/>
</dbReference>
<protein>
    <recommendedName>
        <fullName evidence="3">Fungal lipase-type domain-containing protein</fullName>
    </recommendedName>
</protein>
<evidence type="ECO:0000256" key="2">
    <source>
        <dbReference type="SAM" id="Phobius"/>
    </source>
</evidence>
<organism evidence="4 5">
    <name type="scientific">Symbiodinium microadriaticum</name>
    <name type="common">Dinoflagellate</name>
    <name type="synonym">Zooxanthella microadriatica</name>
    <dbReference type="NCBI Taxonomy" id="2951"/>
    <lineage>
        <taxon>Eukaryota</taxon>
        <taxon>Sar</taxon>
        <taxon>Alveolata</taxon>
        <taxon>Dinophyceae</taxon>
        <taxon>Suessiales</taxon>
        <taxon>Symbiodiniaceae</taxon>
        <taxon>Symbiodinium</taxon>
    </lineage>
</organism>
<dbReference type="EMBL" id="LSRX01000069">
    <property type="protein sequence ID" value="OLQ10912.1"/>
    <property type="molecule type" value="Genomic_DNA"/>
</dbReference>
<feature type="region of interest" description="Disordered" evidence="1">
    <location>
        <begin position="973"/>
        <end position="996"/>
    </location>
</feature>
<dbReference type="InterPro" id="IPR051218">
    <property type="entry name" value="Sec_MonoDiacylglyc_Lipase"/>
</dbReference>
<dbReference type="InterPro" id="IPR016024">
    <property type="entry name" value="ARM-type_fold"/>
</dbReference>
<evidence type="ECO:0000313" key="4">
    <source>
        <dbReference type="EMBL" id="OLQ10912.1"/>
    </source>
</evidence>
<dbReference type="Proteomes" id="UP000186817">
    <property type="component" value="Unassembled WGS sequence"/>
</dbReference>
<evidence type="ECO:0000256" key="1">
    <source>
        <dbReference type="SAM" id="MobiDB-lite"/>
    </source>
</evidence>
<dbReference type="PANTHER" id="PTHR45856:SF11">
    <property type="entry name" value="FUNGAL LIPASE-LIKE DOMAIN-CONTAINING PROTEIN"/>
    <property type="match status" value="1"/>
</dbReference>
<sequence>MAVHLLSRKVDVAAVRTCGAPHVFIPPEQEQGEESETSTLWKQLCSMSQHWVHDWDPVPRLPLGPTCLADALPRLKIEPIKRFRIGIAVGRLWERFDVEARLSLRRRSLPAAAAHPSACHAAIMRALWKRLSSPYASCEGLTAACGNCLVSQMSERQSDFKCVIGVIFLLILIFYIIRDLIQLGGCAVACLIVLAAALPARAVLVNNIASIVQVRRDWKQKWLTLLTLLLLKTVLLLLKTMLPNELEAGHVNSITKLLADGDDKVRKWTEDLLNHRMPGRLLGESFSEFLVHLRSTNSGTADASRRLFEQKISAEILAQHFEKIVPPLLADPNLQLWALDLIIAHLAADGYLRLKERSLDLLKEQLPSVIGEDHVDSIMPLLASKDSKVRDWAVHLLNERMPDALFIARFNELLVHLDKGAIRRLFERKISSEILVEHFDQIVPLLASSDWQVRLWTVKLLQIRSPTALLVEHQEELVSLLSDPSGQVQRETVSLLERMPNGLICKHYNKLLAPVRSSDPEIRCASRKLLEKQISTEVLEEDFHEIVPPLLADSELQSWSFGILTGRIPPKHHGDLIELIIVLLRREQPWSRQGEALEFLKAQLPEVLGPEHVRKIAAFLNNSECQVKRWTLDLLHEQTPPTALAEHGGRIVMLLDDEDSSVRGTASALVFKIGLSSNMDPSIMGEFAERLAELEQSFSKPFDLPQLMSKLPALLVAATRKEDIASWQDAKGNTWLHLAAEAGHVEACEALVDQVGLPLREKNKAGDEPLALSANREVDRFLRSRIHFRETRFGYGNAFEEMMQDERQVSEVAWYTVPLPGMAGNLGGLHSFLVVTVSGSSGAAGINHGAKRYVLEKAAGSFAKDAHQKHGVFIGSQDLSSNLKSVDGQKQKKQLELRHGSLRVGLKMKELYEEAHSMGPYDVASSNCHHAVQKVFNHCCAREEDKEVRPPNEWLATLGAMFGGLFTSSTSGAGGSNSDVASANSEVASGSHPADRPNGFARSVDLSCDVFAEVAASLSLAVYEKDPAIVLRPQEAGAVSIRNKLGRRVILHDHTTQSRHRVDADRRESLQTAGADKIFVDVDTVGWIPGLCSHRRLARRQAVWSGHAYDLSTDFRNEVVLQEVVSLAPSQAVDVLHTAQKSGSTSPVQWFLARSDNALYVAFRGTDDVQDFAIDVAAVPDYTRFEEHGIGVHSGIAHALEQRGDGIRHVVNDVLRALKEHRQPGERLVLCGHSLGGGYAQVMAVHLLSRELEVAAVRTFGAPHVLVPPSREEDRQKLWCTLDSITQHWVHDWDPVPRLPLCKTWLTDVLPKLKQEVVTGLRVGIAQKYIQALQRHYDETRAKLLERYDIAGEVVLVSKATSVALRASEGSAASKELLGEKPPESVMTRSKLFAYHSMEDYLQIAHKLTAQLGRPDAQLLQRLRLRQGLALQRNFQQLNAPLSYIHTTEFQRPWDVSSTRLTLNDTSADAAGISRSMFMQALRVVCSFAAAAAKATALCGSGTPGEASLASRALSSK</sequence>
<proteinExistence type="predicted"/>
<name>A0A1Q9EU10_SYMMI</name>
<dbReference type="OrthoDB" id="438440at2759"/>
<keyword evidence="2" id="KW-0472">Membrane</keyword>
<comment type="caution">
    <text evidence="4">The sequence shown here is derived from an EMBL/GenBank/DDBJ whole genome shotgun (WGS) entry which is preliminary data.</text>
</comment>
<dbReference type="Pfam" id="PF01764">
    <property type="entry name" value="Lipase_3"/>
    <property type="match status" value="1"/>
</dbReference>
<feature type="compositionally biased region" description="Polar residues" evidence="1">
    <location>
        <begin position="979"/>
        <end position="988"/>
    </location>
</feature>